<keyword evidence="1" id="KW-0812">Transmembrane</keyword>
<dbReference type="EMBL" id="JACHFW010000003">
    <property type="protein sequence ID" value="MBB5264067.1"/>
    <property type="molecule type" value="Genomic_DNA"/>
</dbReference>
<evidence type="ECO:0000313" key="4">
    <source>
        <dbReference type="Proteomes" id="UP000543642"/>
    </source>
</evidence>
<keyword evidence="4" id="KW-1185">Reference proteome</keyword>
<keyword evidence="1" id="KW-1133">Transmembrane helix</keyword>
<feature type="domain" description="Transcobalamin-like C-terminal" evidence="2">
    <location>
        <begin position="70"/>
        <end position="133"/>
    </location>
</feature>
<name>A0A7W8M4Z4_9FIRM</name>
<proteinExistence type="predicted"/>
<protein>
    <recommendedName>
        <fullName evidence="2">Transcobalamin-like C-terminal domain-containing protein</fullName>
    </recommendedName>
</protein>
<organism evidence="3 4">
    <name type="scientific">Catenibacillus scindens</name>
    <dbReference type="NCBI Taxonomy" id="673271"/>
    <lineage>
        <taxon>Bacteria</taxon>
        <taxon>Bacillati</taxon>
        <taxon>Bacillota</taxon>
        <taxon>Clostridia</taxon>
        <taxon>Lachnospirales</taxon>
        <taxon>Lachnospiraceae</taxon>
        <taxon>Catenibacillus</taxon>
    </lineage>
</organism>
<gene>
    <name evidence="3" type="ORF">HNP82_001172</name>
</gene>
<comment type="caution">
    <text evidence="3">The sequence shown here is derived from an EMBL/GenBank/DDBJ whole genome shotgun (WGS) entry which is preliminary data.</text>
</comment>
<sequence>MKMNEKSSKKSVIIGLIALIVIVAVIGVIYCIFRPGTQSGSKDITINVINSAGETSSYEVATDAEYLQGAMDDADGLSYETDSTDMVITVNGETADYNTDQAYWAFYINGEYCNYGITQQPVADGDVFSIEYTKG</sequence>
<dbReference type="RefSeq" id="WP_243164659.1">
    <property type="nucleotide sequence ID" value="NZ_JACHFW010000003.1"/>
</dbReference>
<feature type="transmembrane region" description="Helical" evidence="1">
    <location>
        <begin position="12"/>
        <end position="33"/>
    </location>
</feature>
<keyword evidence="1" id="KW-0472">Membrane</keyword>
<accession>A0A7W8M4Z4</accession>
<reference evidence="3 4" key="1">
    <citation type="submission" date="2020-08" db="EMBL/GenBank/DDBJ databases">
        <title>Genomic Encyclopedia of Type Strains, Phase IV (KMG-IV): sequencing the most valuable type-strain genomes for metagenomic binning, comparative biology and taxonomic classification.</title>
        <authorList>
            <person name="Goeker M."/>
        </authorList>
    </citation>
    <scope>NUCLEOTIDE SEQUENCE [LARGE SCALE GENOMIC DNA]</scope>
    <source>
        <strain evidence="3 4">DSM 106146</strain>
    </source>
</reference>
<evidence type="ECO:0000313" key="3">
    <source>
        <dbReference type="EMBL" id="MBB5264067.1"/>
    </source>
</evidence>
<dbReference type="Proteomes" id="UP000543642">
    <property type="component" value="Unassembled WGS sequence"/>
</dbReference>
<dbReference type="AlphaFoldDB" id="A0A7W8M4Z4"/>
<dbReference type="InterPro" id="IPR027954">
    <property type="entry name" value="Transcobalamin-like_C"/>
</dbReference>
<evidence type="ECO:0000256" key="1">
    <source>
        <dbReference type="SAM" id="Phobius"/>
    </source>
</evidence>
<dbReference type="Gene3D" id="2.170.130.30">
    <property type="match status" value="1"/>
</dbReference>
<dbReference type="Pfam" id="PF14478">
    <property type="entry name" value="DUF4430"/>
    <property type="match status" value="1"/>
</dbReference>
<evidence type="ECO:0000259" key="2">
    <source>
        <dbReference type="Pfam" id="PF14478"/>
    </source>
</evidence>